<feature type="domain" description="LicD/FKTN/FKRP nucleotidyltransferase" evidence="1">
    <location>
        <begin position="214"/>
        <end position="256"/>
    </location>
</feature>
<feature type="domain" description="FKRP stem" evidence="2">
    <location>
        <begin position="2"/>
        <end position="69"/>
    </location>
</feature>
<dbReference type="Proteomes" id="UP000015104">
    <property type="component" value="Unassembled WGS sequence"/>
</dbReference>
<dbReference type="PANTHER" id="PTHR13627">
    <property type="entry name" value="FUKUTIN RELATED PROTEIN"/>
    <property type="match status" value="1"/>
</dbReference>
<dbReference type="InterPro" id="IPR052613">
    <property type="entry name" value="LicD_transferase"/>
</dbReference>
<proteinExistence type="predicted"/>
<dbReference type="EMBL" id="CAEY01000030">
    <property type="status" value="NOT_ANNOTATED_CDS"/>
    <property type="molecule type" value="Genomic_DNA"/>
</dbReference>
<evidence type="ECO:0000259" key="2">
    <source>
        <dbReference type="Pfam" id="PF22921"/>
    </source>
</evidence>
<dbReference type="HOGENOM" id="CLU_041755_0_0_1"/>
<dbReference type="PANTHER" id="PTHR13627:SF31">
    <property type="entry name" value="RIBITOL 5-PHOSPHATE TRANSFERASE FKRP"/>
    <property type="match status" value="1"/>
</dbReference>
<dbReference type="eggNOG" id="ENOG502QV4Y">
    <property type="taxonomic scope" value="Eukaryota"/>
</dbReference>
<evidence type="ECO:0000313" key="3">
    <source>
        <dbReference type="EnsemblMetazoa" id="tetur10g01360.1"/>
    </source>
</evidence>
<dbReference type="STRING" id="32264.T1KF02"/>
<sequence>MIKVLIISNELPYPPLQLPSISTCNIHLVVTRPDVTKKWQDTDPLAHIKTDYVLIIPQSIIFHKETPLDHLKFNSLNGALFTATSTKIHLNVIFIKESLSIQARIRGLRIKFEDDLKLWKNSGWQPSERDEMKMESLRKSRLASLYWKLQIKKVTTTNDEVEWYGCKKTSSRCFPTIFNNTPSYLFENKWTPPCCLENLRKTARHVFSVLEKCGTRYWLEGGSLLGAVRNSDIIPWDFDVDLGIYQEDINKCPLLSYATKQAVKDEEGYVWEKAIEGEFLRVQYSETNRVHVDLFPFYPKNGIMTKQTWFHDHPQDKEFPEAFLKPLIKIPFVGWQAYAPANITQFLEYKFGKGVIDNPQYPNPNLLSYPSSKESE</sequence>
<dbReference type="EnsemblMetazoa" id="tetur10g01360.1">
    <property type="protein sequence ID" value="tetur10g01360.1"/>
    <property type="gene ID" value="tetur10g01360"/>
</dbReference>
<dbReference type="Pfam" id="PF04991">
    <property type="entry name" value="LicD"/>
    <property type="match status" value="1"/>
</dbReference>
<evidence type="ECO:0008006" key="5">
    <source>
        <dbReference type="Google" id="ProtNLM"/>
    </source>
</evidence>
<evidence type="ECO:0000259" key="1">
    <source>
        <dbReference type="Pfam" id="PF04991"/>
    </source>
</evidence>
<dbReference type="InterPro" id="IPR055105">
    <property type="entry name" value="FKRP_N"/>
</dbReference>
<dbReference type="GO" id="GO:0005794">
    <property type="term" value="C:Golgi apparatus"/>
    <property type="evidence" value="ECO:0007669"/>
    <property type="project" value="TreeGrafter"/>
</dbReference>
<reference evidence="3" key="2">
    <citation type="submission" date="2015-06" db="UniProtKB">
        <authorList>
            <consortium name="EnsemblMetazoa"/>
        </authorList>
    </citation>
    <scope>IDENTIFICATION</scope>
</reference>
<dbReference type="InterPro" id="IPR007074">
    <property type="entry name" value="LicD/FKTN/FKRP_NTP_transf"/>
</dbReference>
<protein>
    <recommendedName>
        <fullName evidence="5">Ribitol-5-phosphate transferase</fullName>
    </recommendedName>
</protein>
<reference evidence="4" key="1">
    <citation type="submission" date="2011-08" db="EMBL/GenBank/DDBJ databases">
        <authorList>
            <person name="Rombauts S."/>
        </authorList>
    </citation>
    <scope>NUCLEOTIDE SEQUENCE</scope>
    <source>
        <strain evidence="4">London</strain>
    </source>
</reference>
<name>T1KF02_TETUR</name>
<keyword evidence="4" id="KW-1185">Reference proteome</keyword>
<dbReference type="AlphaFoldDB" id="T1KF02"/>
<dbReference type="Pfam" id="PF22921">
    <property type="entry name" value="FKRP_N"/>
    <property type="match status" value="1"/>
</dbReference>
<evidence type="ECO:0000313" key="4">
    <source>
        <dbReference type="Proteomes" id="UP000015104"/>
    </source>
</evidence>
<accession>T1KF02</accession>
<dbReference type="GO" id="GO:0035269">
    <property type="term" value="P:protein O-linked glycosylation via mannose"/>
    <property type="evidence" value="ECO:0007669"/>
    <property type="project" value="TreeGrafter"/>
</dbReference>
<organism evidence="3 4">
    <name type="scientific">Tetranychus urticae</name>
    <name type="common">Two-spotted spider mite</name>
    <dbReference type="NCBI Taxonomy" id="32264"/>
    <lineage>
        <taxon>Eukaryota</taxon>
        <taxon>Metazoa</taxon>
        <taxon>Ecdysozoa</taxon>
        <taxon>Arthropoda</taxon>
        <taxon>Chelicerata</taxon>
        <taxon>Arachnida</taxon>
        <taxon>Acari</taxon>
        <taxon>Acariformes</taxon>
        <taxon>Trombidiformes</taxon>
        <taxon>Prostigmata</taxon>
        <taxon>Eleutherengona</taxon>
        <taxon>Raphignathae</taxon>
        <taxon>Tetranychoidea</taxon>
        <taxon>Tetranychidae</taxon>
        <taxon>Tetranychus</taxon>
    </lineage>
</organism>